<evidence type="ECO:0000256" key="1">
    <source>
        <dbReference type="SAM" id="MobiDB-lite"/>
    </source>
</evidence>
<feature type="region of interest" description="Disordered" evidence="1">
    <location>
        <begin position="335"/>
        <end position="366"/>
    </location>
</feature>
<evidence type="ECO:0000313" key="2">
    <source>
        <dbReference type="EMBL" id="CZS88612.1"/>
    </source>
</evidence>
<organism evidence="2 3">
    <name type="scientific">Rhynchosporium agropyri</name>
    <dbReference type="NCBI Taxonomy" id="914238"/>
    <lineage>
        <taxon>Eukaryota</taxon>
        <taxon>Fungi</taxon>
        <taxon>Dikarya</taxon>
        <taxon>Ascomycota</taxon>
        <taxon>Pezizomycotina</taxon>
        <taxon>Leotiomycetes</taxon>
        <taxon>Helotiales</taxon>
        <taxon>Ploettnerulaceae</taxon>
        <taxon>Rhynchosporium</taxon>
    </lineage>
</organism>
<feature type="region of interest" description="Disordered" evidence="1">
    <location>
        <begin position="295"/>
        <end position="321"/>
    </location>
</feature>
<dbReference type="EMBL" id="FJUX01000001">
    <property type="protein sequence ID" value="CZS88612.1"/>
    <property type="molecule type" value="Genomic_DNA"/>
</dbReference>
<feature type="region of interest" description="Disordered" evidence="1">
    <location>
        <begin position="210"/>
        <end position="252"/>
    </location>
</feature>
<keyword evidence="3" id="KW-1185">Reference proteome</keyword>
<name>A0A1E1JSH3_9HELO</name>
<dbReference type="AlphaFoldDB" id="A0A1E1JSH3"/>
<proteinExistence type="predicted"/>
<accession>A0A1E1JSH3</accession>
<sequence length="420" mass="45938">MQAPILPPRTEQVLAPLLASLPAATISPSPPLALLPILSPILRQRVQILSSTASEPWLPLLCYDGANATKLESVVRNEAFEPHPVSGEVELDWDSVHSRYKRIDEETLQSLISIPDIELGVKLIWCLNDEMGGGDGWRVGEVNVLDSASKYSWGEGSIQDAERAFEAERTQSQSHTNNGTHVGAHNRMNGTNSLLTPEVEEEEDDDDYWAQYDNTPARTPAPQHPSAPQPMADALDRAGSMETRQSAEEEASYYAQYASVQPALDNHDPDAAEQNGAIESSLGKDEITTELQQHLSNSHSHLDLRDTSAALSESHSDDPAYYDHMQTSQSILHHKNDGLAQPRPGSSTGSSGSDTVAKLEKSAAAHAVREQNETAIKQHIGTSVKSLYRLARVAGIDRAEFERIVKTELECLGLMDQDDN</sequence>
<reference evidence="3" key="1">
    <citation type="submission" date="2016-03" db="EMBL/GenBank/DDBJ databases">
        <authorList>
            <person name="Guldener U."/>
        </authorList>
    </citation>
    <scope>NUCLEOTIDE SEQUENCE [LARGE SCALE GENOMIC DNA]</scope>
    <source>
        <strain evidence="3">04CH-RAC-A.6.1</strain>
    </source>
</reference>
<dbReference type="OrthoDB" id="5578001at2759"/>
<feature type="region of interest" description="Disordered" evidence="1">
    <location>
        <begin position="166"/>
        <end position="192"/>
    </location>
</feature>
<feature type="compositionally biased region" description="Polar residues" evidence="1">
    <location>
        <begin position="170"/>
        <end position="180"/>
    </location>
</feature>
<feature type="compositionally biased region" description="Basic and acidic residues" evidence="1">
    <location>
        <begin position="357"/>
        <end position="366"/>
    </location>
</feature>
<dbReference type="Proteomes" id="UP000178912">
    <property type="component" value="Unassembled WGS sequence"/>
</dbReference>
<evidence type="ECO:0000313" key="3">
    <source>
        <dbReference type="Proteomes" id="UP000178912"/>
    </source>
</evidence>
<gene>
    <name evidence="2" type="ORF">RAG0_00303</name>
</gene>
<protein>
    <submittedName>
        <fullName evidence="2">Uncharacterized protein</fullName>
    </submittedName>
</protein>